<protein>
    <recommendedName>
        <fullName evidence="4">CBM20 domain-containing protein</fullName>
    </recommendedName>
</protein>
<feature type="region of interest" description="Disordered" evidence="1">
    <location>
        <begin position="1"/>
        <end position="84"/>
    </location>
</feature>
<organism evidence="2 3">
    <name type="scientific">Candidatus Competibacter denitrificans Run_A_D11</name>
    <dbReference type="NCBI Taxonomy" id="1400863"/>
    <lineage>
        <taxon>Bacteria</taxon>
        <taxon>Pseudomonadati</taxon>
        <taxon>Pseudomonadota</taxon>
        <taxon>Gammaproteobacteria</taxon>
        <taxon>Candidatus Competibacteraceae</taxon>
        <taxon>Candidatus Competibacter</taxon>
    </lineage>
</organism>
<reference evidence="2" key="1">
    <citation type="submission" date="2013-07" db="EMBL/GenBank/DDBJ databases">
        <authorList>
            <person name="McIlroy S."/>
        </authorList>
    </citation>
    <scope>NUCLEOTIDE SEQUENCE [LARGE SCALE GENOMIC DNA]</scope>
    <source>
        <strain evidence="2">Run_A_D11</strain>
    </source>
</reference>
<evidence type="ECO:0000313" key="2">
    <source>
        <dbReference type="EMBL" id="CDI01645.1"/>
    </source>
</evidence>
<sequence length="173" mass="18085">MPKKKEPTEAAAKETKTTAAQTGKTAAAAAPAKTAKPEPAAAPKTAKPATKVEKPSVASSTPATTAKATKPATKAPAKAEKPATEANPIITVIVAKFDVGPGNNLYIRGDGHSLSWESGTLMENVGGDTWQWTTTEAREGVLGFKLLINDEVWSIGENMNTPFGETTTFYPAF</sequence>
<comment type="caution">
    <text evidence="2">The sequence shown here is derived from an EMBL/GenBank/DDBJ whole genome shotgun (WGS) entry which is preliminary data.</text>
</comment>
<accession>W6M7H7</accession>
<dbReference type="AlphaFoldDB" id="W6M7H7"/>
<name>W6M7H7_9GAMM</name>
<dbReference type="OrthoDB" id="21650at2"/>
<reference evidence="2" key="2">
    <citation type="submission" date="2014-03" db="EMBL/GenBank/DDBJ databases">
        <title>Candidatus Competibacter-lineage genomes retrieved from metagenomes reveal functional metabolic diversity.</title>
        <authorList>
            <person name="McIlroy S.J."/>
            <person name="Albertsen M."/>
            <person name="Andresen E.K."/>
            <person name="Saunders A.M."/>
            <person name="Kristiansen R."/>
            <person name="Stokholm-Bjerregaard M."/>
            <person name="Nielsen K.L."/>
            <person name="Nielsen P.H."/>
        </authorList>
    </citation>
    <scope>NUCLEOTIDE SEQUENCE</scope>
    <source>
        <strain evidence="2">Run_A_D11</strain>
    </source>
</reference>
<evidence type="ECO:0000313" key="3">
    <source>
        <dbReference type="Proteomes" id="UP000035760"/>
    </source>
</evidence>
<evidence type="ECO:0000256" key="1">
    <source>
        <dbReference type="SAM" id="MobiDB-lite"/>
    </source>
</evidence>
<dbReference type="Proteomes" id="UP000035760">
    <property type="component" value="Unassembled WGS sequence"/>
</dbReference>
<feature type="compositionally biased region" description="Basic and acidic residues" evidence="1">
    <location>
        <begin position="1"/>
        <end position="16"/>
    </location>
</feature>
<gene>
    <name evidence="2" type="ORF">BN873_190039</name>
</gene>
<dbReference type="EMBL" id="CBTJ020000024">
    <property type="protein sequence ID" value="CDI01645.1"/>
    <property type="molecule type" value="Genomic_DNA"/>
</dbReference>
<keyword evidence="3" id="KW-1185">Reference proteome</keyword>
<proteinExistence type="predicted"/>
<dbReference type="STRING" id="1400863.BN873_190039"/>
<dbReference type="RefSeq" id="WP_048670967.1">
    <property type="nucleotide sequence ID" value="NZ_CBTJ020000024.1"/>
</dbReference>
<feature type="compositionally biased region" description="Low complexity" evidence="1">
    <location>
        <begin position="17"/>
        <end position="76"/>
    </location>
</feature>
<evidence type="ECO:0008006" key="4">
    <source>
        <dbReference type="Google" id="ProtNLM"/>
    </source>
</evidence>